<feature type="domain" description="HTH arsR-type" evidence="4">
    <location>
        <begin position="1"/>
        <end position="93"/>
    </location>
</feature>
<organism evidence="5 6">
    <name type="scientific">Paenibacillus elgii</name>
    <dbReference type="NCBI Taxonomy" id="189691"/>
    <lineage>
        <taxon>Bacteria</taxon>
        <taxon>Bacillati</taxon>
        <taxon>Bacillota</taxon>
        <taxon>Bacilli</taxon>
        <taxon>Bacillales</taxon>
        <taxon>Paenibacillaceae</taxon>
        <taxon>Paenibacillus</taxon>
    </lineage>
</organism>
<reference evidence="6" key="1">
    <citation type="submission" date="2016-01" db="EMBL/GenBank/DDBJ databases">
        <title>Draft genome of Chromobacterium sp. F49.</title>
        <authorList>
            <person name="Hong K.W."/>
        </authorList>
    </citation>
    <scope>NUCLEOTIDE SEQUENCE [LARGE SCALE GENOMIC DNA]</scope>
    <source>
        <strain evidence="6">M63</strain>
    </source>
</reference>
<keyword evidence="1" id="KW-0805">Transcription regulation</keyword>
<dbReference type="InterPro" id="IPR036388">
    <property type="entry name" value="WH-like_DNA-bd_sf"/>
</dbReference>
<dbReference type="SUPFAM" id="SSF46785">
    <property type="entry name" value="Winged helix' DNA-binding domain"/>
    <property type="match status" value="1"/>
</dbReference>
<dbReference type="InterPro" id="IPR036390">
    <property type="entry name" value="WH_DNA-bd_sf"/>
</dbReference>
<keyword evidence="3" id="KW-0804">Transcription</keyword>
<evidence type="ECO:0000256" key="2">
    <source>
        <dbReference type="ARBA" id="ARBA00023125"/>
    </source>
</evidence>
<dbReference type="Gene3D" id="1.10.10.10">
    <property type="entry name" value="Winged helix-like DNA-binding domain superfamily/Winged helix DNA-binding domain"/>
    <property type="match status" value="1"/>
</dbReference>
<gene>
    <name evidence="5" type="ORF">AV654_14540</name>
</gene>
<evidence type="ECO:0000256" key="3">
    <source>
        <dbReference type="ARBA" id="ARBA00023163"/>
    </source>
</evidence>
<dbReference type="PANTHER" id="PTHR33154">
    <property type="entry name" value="TRANSCRIPTIONAL REGULATOR, ARSR FAMILY"/>
    <property type="match status" value="1"/>
</dbReference>
<dbReference type="AlphaFoldDB" id="A0A161URC1"/>
<dbReference type="InterPro" id="IPR011991">
    <property type="entry name" value="ArsR-like_HTH"/>
</dbReference>
<dbReference type="InterPro" id="IPR051081">
    <property type="entry name" value="HTH_MetalResp_TranReg"/>
</dbReference>
<dbReference type="STRING" id="1007103.GCA_000213315_04825"/>
<name>A0A161URC1_9BACL</name>
<proteinExistence type="predicted"/>
<evidence type="ECO:0000313" key="6">
    <source>
        <dbReference type="Proteomes" id="UP000076563"/>
    </source>
</evidence>
<dbReference type="CDD" id="cd00090">
    <property type="entry name" value="HTH_ARSR"/>
    <property type="match status" value="1"/>
</dbReference>
<keyword evidence="2" id="KW-0238">DNA-binding</keyword>
<sequence>MSAPSRKTDVFQAIADPTRRQLLSMLGEREMPVTVISGHFPMSRTAVSKHLRILADAGLVKERKIGRETRYRLEPEPLLELKRWLAYYERYWDNKLLALQRFVEGDETDGTITLVAPEENSTRTTE</sequence>
<comment type="caution">
    <text evidence="5">The sequence shown here is derived from an EMBL/GenBank/DDBJ whole genome shotgun (WGS) entry which is preliminary data.</text>
</comment>
<dbReference type="Proteomes" id="UP000076563">
    <property type="component" value="Unassembled WGS sequence"/>
</dbReference>
<evidence type="ECO:0000313" key="5">
    <source>
        <dbReference type="EMBL" id="KZE80201.1"/>
    </source>
</evidence>
<dbReference type="RefSeq" id="WP_063180803.1">
    <property type="nucleotide sequence ID" value="NZ_CP121215.1"/>
</dbReference>
<dbReference type="OrthoDB" id="9799175at2"/>
<dbReference type="eggNOG" id="COG0640">
    <property type="taxonomic scope" value="Bacteria"/>
</dbReference>
<dbReference type="PROSITE" id="PS50987">
    <property type="entry name" value="HTH_ARSR_2"/>
    <property type="match status" value="1"/>
</dbReference>
<dbReference type="PRINTS" id="PR00778">
    <property type="entry name" value="HTHARSR"/>
</dbReference>
<dbReference type="NCBIfam" id="NF033788">
    <property type="entry name" value="HTH_metalloreg"/>
    <property type="match status" value="1"/>
</dbReference>
<dbReference type="PANTHER" id="PTHR33154:SF33">
    <property type="entry name" value="TRANSCRIPTIONAL REPRESSOR SDPR"/>
    <property type="match status" value="1"/>
</dbReference>
<dbReference type="Pfam" id="PF01022">
    <property type="entry name" value="HTH_5"/>
    <property type="match status" value="1"/>
</dbReference>
<evidence type="ECO:0000256" key="1">
    <source>
        <dbReference type="ARBA" id="ARBA00023015"/>
    </source>
</evidence>
<accession>A0A161URC1</accession>
<protein>
    <submittedName>
        <fullName evidence="5">ArsR family transcriptional regulator</fullName>
    </submittedName>
</protein>
<dbReference type="GO" id="GO:0003677">
    <property type="term" value="F:DNA binding"/>
    <property type="evidence" value="ECO:0007669"/>
    <property type="project" value="UniProtKB-KW"/>
</dbReference>
<dbReference type="EMBL" id="LQRA01000049">
    <property type="protein sequence ID" value="KZE80201.1"/>
    <property type="molecule type" value="Genomic_DNA"/>
</dbReference>
<evidence type="ECO:0000259" key="4">
    <source>
        <dbReference type="PROSITE" id="PS50987"/>
    </source>
</evidence>
<keyword evidence="6" id="KW-1185">Reference proteome</keyword>
<dbReference type="SMART" id="SM00418">
    <property type="entry name" value="HTH_ARSR"/>
    <property type="match status" value="1"/>
</dbReference>
<dbReference type="InterPro" id="IPR001845">
    <property type="entry name" value="HTH_ArsR_DNA-bd_dom"/>
</dbReference>
<dbReference type="GO" id="GO:0003700">
    <property type="term" value="F:DNA-binding transcription factor activity"/>
    <property type="evidence" value="ECO:0007669"/>
    <property type="project" value="InterPro"/>
</dbReference>